<dbReference type="Proteomes" id="UP000663866">
    <property type="component" value="Unassembled WGS sequence"/>
</dbReference>
<dbReference type="PANTHER" id="PTHR24113:SF12">
    <property type="entry name" value="RAN GTPASE-ACTIVATING PROTEIN 1"/>
    <property type="match status" value="1"/>
</dbReference>
<dbReference type="PANTHER" id="PTHR24113">
    <property type="entry name" value="RAN GTPASE-ACTIVATING PROTEIN 1"/>
    <property type="match status" value="1"/>
</dbReference>
<sequence>MYTIRVFLKTRVWYTSNESKTILEIDLSRNTSSYAAVLGANIQLRNNRAVTYLNLENSKIDSQNVQLLVAALIDNQIFNRLKLHDNESRLCTLAEIFLTAPRDQVRTELNVAGQRIGHEETVQRFDLRESTIGSLGAQYLADALREDTVLMILILRENTISDEGLEHLASALNTNKTLNILDLSWTKIKTSSRRYLMNTFQCEQNLTTIDFTGNSQGDCAVIGIAIVIRNNKVSIATLDLHSNEITENGAELLAKILHRNGTLTTLLMGNNKVGDNGAKYLADVLHNNRVSFLCCFPVEYPNSIVLHVGIEYIGSKWQ</sequence>
<keyword evidence="5" id="KW-1185">Reference proteome</keyword>
<dbReference type="Pfam" id="PF13516">
    <property type="entry name" value="LRR_6"/>
    <property type="match status" value="3"/>
</dbReference>
<dbReference type="Gene3D" id="3.80.10.10">
    <property type="entry name" value="Ribonuclease Inhibitor"/>
    <property type="match status" value="2"/>
</dbReference>
<protein>
    <submittedName>
        <fullName evidence="4">Uncharacterized protein</fullName>
    </submittedName>
</protein>
<gene>
    <name evidence="4" type="ORF">OVN521_LOCUS22377</name>
</gene>
<dbReference type="InterPro" id="IPR027038">
    <property type="entry name" value="RanGap"/>
</dbReference>
<reference evidence="4" key="1">
    <citation type="submission" date="2021-02" db="EMBL/GenBank/DDBJ databases">
        <authorList>
            <person name="Nowell W R."/>
        </authorList>
    </citation>
    <scope>NUCLEOTIDE SEQUENCE</scope>
</reference>
<dbReference type="InterPro" id="IPR001611">
    <property type="entry name" value="Leu-rich_rpt"/>
</dbReference>
<evidence type="ECO:0000256" key="1">
    <source>
        <dbReference type="ARBA" id="ARBA00022468"/>
    </source>
</evidence>
<organism evidence="4 5">
    <name type="scientific">Rotaria magnacalcarata</name>
    <dbReference type="NCBI Taxonomy" id="392030"/>
    <lineage>
        <taxon>Eukaryota</taxon>
        <taxon>Metazoa</taxon>
        <taxon>Spiralia</taxon>
        <taxon>Gnathifera</taxon>
        <taxon>Rotifera</taxon>
        <taxon>Eurotatoria</taxon>
        <taxon>Bdelloidea</taxon>
        <taxon>Philodinida</taxon>
        <taxon>Philodinidae</taxon>
        <taxon>Rotaria</taxon>
    </lineage>
</organism>
<keyword evidence="2" id="KW-0433">Leucine-rich repeat</keyword>
<evidence type="ECO:0000313" key="5">
    <source>
        <dbReference type="Proteomes" id="UP000663866"/>
    </source>
</evidence>
<dbReference type="AlphaFoldDB" id="A0A819WLM3"/>
<keyword evidence="1" id="KW-0343">GTPase activation</keyword>
<evidence type="ECO:0000313" key="4">
    <source>
        <dbReference type="EMBL" id="CAF4128527.1"/>
    </source>
</evidence>
<dbReference type="GO" id="GO:0006913">
    <property type="term" value="P:nucleocytoplasmic transport"/>
    <property type="evidence" value="ECO:0007669"/>
    <property type="project" value="TreeGrafter"/>
</dbReference>
<comment type="caution">
    <text evidence="4">The sequence shown here is derived from an EMBL/GenBank/DDBJ whole genome shotgun (WGS) entry which is preliminary data.</text>
</comment>
<name>A0A819WLM3_9BILA</name>
<dbReference type="SUPFAM" id="SSF52047">
    <property type="entry name" value="RNI-like"/>
    <property type="match status" value="1"/>
</dbReference>
<dbReference type="GO" id="GO:0031267">
    <property type="term" value="F:small GTPase binding"/>
    <property type="evidence" value="ECO:0007669"/>
    <property type="project" value="TreeGrafter"/>
</dbReference>
<dbReference type="GO" id="GO:0048471">
    <property type="term" value="C:perinuclear region of cytoplasm"/>
    <property type="evidence" value="ECO:0007669"/>
    <property type="project" value="TreeGrafter"/>
</dbReference>
<proteinExistence type="predicted"/>
<evidence type="ECO:0000256" key="3">
    <source>
        <dbReference type="ARBA" id="ARBA00022737"/>
    </source>
</evidence>
<dbReference type="GO" id="GO:0005829">
    <property type="term" value="C:cytosol"/>
    <property type="evidence" value="ECO:0007669"/>
    <property type="project" value="TreeGrafter"/>
</dbReference>
<keyword evidence="3" id="KW-0677">Repeat</keyword>
<evidence type="ECO:0000256" key="2">
    <source>
        <dbReference type="ARBA" id="ARBA00022614"/>
    </source>
</evidence>
<dbReference type="EMBL" id="CAJOBG010004845">
    <property type="protein sequence ID" value="CAF4128527.1"/>
    <property type="molecule type" value="Genomic_DNA"/>
</dbReference>
<dbReference type="SMART" id="SM00368">
    <property type="entry name" value="LRR_RI"/>
    <property type="match status" value="5"/>
</dbReference>
<dbReference type="GO" id="GO:0005634">
    <property type="term" value="C:nucleus"/>
    <property type="evidence" value="ECO:0007669"/>
    <property type="project" value="TreeGrafter"/>
</dbReference>
<dbReference type="InterPro" id="IPR032675">
    <property type="entry name" value="LRR_dom_sf"/>
</dbReference>
<dbReference type="GO" id="GO:0005096">
    <property type="term" value="F:GTPase activator activity"/>
    <property type="evidence" value="ECO:0007669"/>
    <property type="project" value="UniProtKB-KW"/>
</dbReference>
<accession>A0A819WLM3</accession>